<feature type="transmembrane region" description="Helical" evidence="1">
    <location>
        <begin position="45"/>
        <end position="65"/>
    </location>
</feature>
<protein>
    <submittedName>
        <fullName evidence="2">Uncharacterized protein</fullName>
    </submittedName>
</protein>
<evidence type="ECO:0000313" key="2">
    <source>
        <dbReference type="EMBL" id="OTP13669.1"/>
    </source>
</evidence>
<accession>A0A242K3T8</accession>
<keyword evidence="4" id="KW-1185">Reference proteome</keyword>
<gene>
    <name evidence="3" type="ORF">A5888_001665</name>
    <name evidence="2" type="ORF">A5888_003147</name>
</gene>
<dbReference type="EMBL" id="NGMM01000005">
    <property type="protein sequence ID" value="OTP13669.1"/>
    <property type="molecule type" value="Genomic_DNA"/>
</dbReference>
<organism evidence="2">
    <name type="scientific">Candidatus Enterococcus clewellii</name>
    <dbReference type="NCBI Taxonomy" id="1834193"/>
    <lineage>
        <taxon>Bacteria</taxon>
        <taxon>Bacillati</taxon>
        <taxon>Bacillota</taxon>
        <taxon>Bacilli</taxon>
        <taxon>Lactobacillales</taxon>
        <taxon>Enterococcaceae</taxon>
        <taxon>Enterococcus</taxon>
    </lineage>
</organism>
<evidence type="ECO:0000313" key="4">
    <source>
        <dbReference type="Proteomes" id="UP000195141"/>
    </source>
</evidence>
<reference evidence="3" key="3">
    <citation type="submission" date="2024-03" db="EMBL/GenBank/DDBJ databases">
        <title>The Genome Sequence of Enterococcus sp. DIV0242b.</title>
        <authorList>
            <consortium name="The Broad Institute Genomics Platform"/>
            <consortium name="The Broad Institute Microbial Omics Core"/>
            <consortium name="The Broad Institute Genomic Center for Infectious Diseases"/>
            <person name="Earl A."/>
            <person name="Manson A."/>
            <person name="Gilmore M."/>
            <person name="Schwartman J."/>
            <person name="Shea T."/>
            <person name="Abouelleil A."/>
            <person name="Cao P."/>
            <person name="Chapman S."/>
            <person name="Cusick C."/>
            <person name="Young S."/>
            <person name="Neafsey D."/>
            <person name="Nusbaum C."/>
            <person name="Birren B."/>
        </authorList>
    </citation>
    <scope>NUCLEOTIDE SEQUENCE</scope>
    <source>
        <strain evidence="3">9E7_DIV0242</strain>
    </source>
</reference>
<evidence type="ECO:0000313" key="3">
    <source>
        <dbReference type="EMBL" id="WYJ89937.1"/>
    </source>
</evidence>
<dbReference type="Proteomes" id="UP000195141">
    <property type="component" value="Chromosome"/>
</dbReference>
<name>A0A242K3T8_9ENTE</name>
<sequence>MNQWIWITGAICLVTLMFSLYFIARDIAYVTKVQKEKWLYLLPNWLLVILALCWAALAVLFYLAIQKQLP</sequence>
<reference evidence="3" key="2">
    <citation type="submission" date="2017-05" db="EMBL/GenBank/DDBJ databases">
        <authorList>
            <consortium name="The Broad Institute Genomics Platform"/>
            <consortium name="The Broad Institute Genomic Center for Infectious Diseases"/>
            <person name="Earl A."/>
            <person name="Manson A."/>
            <person name="Schwartman J."/>
            <person name="Gilmore M."/>
            <person name="Abouelleil A."/>
            <person name="Cao P."/>
            <person name="Chapman S."/>
            <person name="Cusick C."/>
            <person name="Shea T."/>
            <person name="Young S."/>
            <person name="Neafsey D."/>
            <person name="Nusbaum C."/>
            <person name="Birren B."/>
        </authorList>
    </citation>
    <scope>NUCLEOTIDE SEQUENCE</scope>
    <source>
        <strain evidence="3">9E7_DIV0242</strain>
    </source>
</reference>
<dbReference type="AlphaFoldDB" id="A0A242K3T8"/>
<keyword evidence="1" id="KW-0472">Membrane</keyword>
<evidence type="ECO:0000256" key="1">
    <source>
        <dbReference type="SAM" id="Phobius"/>
    </source>
</evidence>
<reference evidence="2" key="1">
    <citation type="submission" date="2017-05" db="EMBL/GenBank/DDBJ databases">
        <title>The Genome Sequence of Enterococcus sp. 9E7_DIV0242.</title>
        <authorList>
            <consortium name="The Broad Institute Genomics Platform"/>
            <consortium name="The Broad Institute Genomic Center for Infectious Diseases"/>
            <person name="Earl A."/>
            <person name="Manson A."/>
            <person name="Schwartman J."/>
            <person name="Gilmore M."/>
            <person name="Abouelleil A."/>
            <person name="Cao P."/>
            <person name="Chapman S."/>
            <person name="Cusick C."/>
            <person name="Shea T."/>
            <person name="Young S."/>
            <person name="Neafsey D."/>
            <person name="Nusbaum C."/>
            <person name="Birren B."/>
        </authorList>
    </citation>
    <scope>NUCLEOTIDE SEQUENCE [LARGE SCALE GENOMIC DNA]</scope>
    <source>
        <strain evidence="2">9E7_DIV0242</strain>
    </source>
</reference>
<keyword evidence="1" id="KW-1133">Transmembrane helix</keyword>
<feature type="transmembrane region" description="Helical" evidence="1">
    <location>
        <begin position="6"/>
        <end position="24"/>
    </location>
</feature>
<dbReference type="RefSeq" id="WP_086350147.1">
    <property type="nucleotide sequence ID" value="NZ_CP147247.1"/>
</dbReference>
<dbReference type="EMBL" id="CP147247">
    <property type="protein sequence ID" value="WYJ89937.1"/>
    <property type="molecule type" value="Genomic_DNA"/>
</dbReference>
<proteinExistence type="predicted"/>
<keyword evidence="1" id="KW-0812">Transmembrane</keyword>